<evidence type="ECO:0000313" key="6">
    <source>
        <dbReference type="Proteomes" id="UP000696485"/>
    </source>
</evidence>
<feature type="region of interest" description="Disordered" evidence="3">
    <location>
        <begin position="861"/>
        <end position="904"/>
    </location>
</feature>
<feature type="compositionally biased region" description="Acidic residues" evidence="3">
    <location>
        <begin position="1133"/>
        <end position="1152"/>
    </location>
</feature>
<dbReference type="Pfam" id="PF15613">
    <property type="entry name" value="WSD"/>
    <property type="match status" value="1"/>
</dbReference>
<feature type="compositionally biased region" description="Polar residues" evidence="3">
    <location>
        <begin position="57"/>
        <end position="81"/>
    </location>
</feature>
<accession>A0A9P5VNT0</accession>
<gene>
    <name evidence="5" type="ORF">BG006_002847</name>
</gene>
<feature type="compositionally biased region" description="Basic and acidic residues" evidence="3">
    <location>
        <begin position="652"/>
        <end position="689"/>
    </location>
</feature>
<dbReference type="EMBL" id="JAAAUY010000171">
    <property type="protein sequence ID" value="KAF9334014.1"/>
    <property type="molecule type" value="Genomic_DNA"/>
</dbReference>
<keyword evidence="2" id="KW-0539">Nucleus</keyword>
<feature type="compositionally biased region" description="Basic and acidic residues" evidence="3">
    <location>
        <begin position="888"/>
        <end position="904"/>
    </location>
</feature>
<dbReference type="InterPro" id="IPR018501">
    <property type="entry name" value="DDT_dom"/>
</dbReference>
<dbReference type="PROSITE" id="PS50827">
    <property type="entry name" value="DDT"/>
    <property type="match status" value="1"/>
</dbReference>
<evidence type="ECO:0000313" key="5">
    <source>
        <dbReference type="EMBL" id="KAF9334014.1"/>
    </source>
</evidence>
<protein>
    <recommendedName>
        <fullName evidence="4">DDT domain-containing protein</fullName>
    </recommendedName>
</protein>
<evidence type="ECO:0000256" key="3">
    <source>
        <dbReference type="SAM" id="MobiDB-lite"/>
    </source>
</evidence>
<organism evidence="5 6">
    <name type="scientific">Podila minutissima</name>
    <dbReference type="NCBI Taxonomy" id="64525"/>
    <lineage>
        <taxon>Eukaryota</taxon>
        <taxon>Fungi</taxon>
        <taxon>Fungi incertae sedis</taxon>
        <taxon>Mucoromycota</taxon>
        <taxon>Mortierellomycotina</taxon>
        <taxon>Mortierellomycetes</taxon>
        <taxon>Mortierellales</taxon>
        <taxon>Mortierellaceae</taxon>
        <taxon>Podila</taxon>
    </lineage>
</organism>
<dbReference type="PANTHER" id="PTHR15546">
    <property type="entry name" value="BROMODOMAIN ADJACENT TO ZINC FINGER DOMAIN, 2A"/>
    <property type="match status" value="1"/>
</dbReference>
<feature type="compositionally biased region" description="Basic and acidic residues" evidence="3">
    <location>
        <begin position="175"/>
        <end position="190"/>
    </location>
</feature>
<sequence>MTVPADASVNTTSSTNKLRPLTALPVPMLPSAEQLAKARSQASTPAPTPPGTTRPTSIKNASLSSWLSHGTHNGTTGSQPPGSKGHSTDVIYPEGTVDHPKIGPDHSQEQASIESMDVDGHHDTDAHPRDASSSHTPPPPPNGAPVKGKRGRKPKPKPDPNDPNAPPPKPKERKPRTPKDQLEPKEPKEKIPKKKKADLAGPGDIGGDGTTGRSILNYFKSSSGPGKTPSAKAFKQSCLAFDVVDAERAKSYFTAGNDDDRHRYGGIMRDIPKLVGRAPYEDLVGGLLLRSSKLPTLHKLELQQQEITMDMLADIKMVHEFLNTFGTPLGLTKDSGEWITFDSLLSMIKNPRVDSRLLDLNYRMVLAAYDEDQSSRINYHNFTYFLATGPEAVIGNKNEKKNKNWALKKPQPLNRLGTLEYSSYTAVDRIEALAKALHDITSSDKFHSFMRDKVEENIIVLKRQKRKRAEIRKELETQVHDLEREMKVIERDAGVMEAERQSILATERENGQAEDEGGRISSTSRQQRLAQAKDARTKANELLSQQKVLASELKVKESTWETKKQELEVISRDDTEMQKDHNVPWTQLRGGHAVNTDEKLRVICLGNDRWGRKYWFWKDFGGVLVEDRGQVGPKVDKLEAKEESTQPTAPHTSEDQKEDATATEDHREEAMEVEEPITKEPSKEDDSMTDVTRRMETMASPELSGGLAKEEKVEARSTDNRMSISNLLSDEPSNNIPQEVKPVVPERDYLDYGAVQTWSLISTTKELASLTRALNGKGVRERVLKASLITMRKEIEESLSRIKKWAGNRYESKFEHLSELGAMGQLLTLTELQLLKKKRGRKSKQELADIAATEELVAANEAKAMDVDTTPQDDHDHDQDHDMDEPVSETKEPDRESDHEDRDQCDLETLEEAPAMEEARVEEEAAIVEEVYGEETGSTGAEYLETIMEAAKTKLLDLSRTICGGNENVILNAVHTSSNRSTQDYLTTIVAVLEKCLDAMDMQQEDGIEVVEDAKDAKEEPKEDMTMNVEDAKPVEEVEIEVDVEAVVLEDEMPVSVSPRLLWWLQTCKIDEMLKRVQTYGALHAWLDECRLAITNFVDDGEGDDGEDQGSDVEGKHEEDDEESENSDHHEHEEDDDEDEDEDKDEHDDEEREQAGNEKAQDEGHSEGQQSEDDDLGRDRHRKLRQQPKLAYNVGGRSLRSRGAVPVSYKDVAMDEEEEEVEATPTKSTRALRARKVAHQEEEEDDVDEEEVAPRRSKRVRH</sequence>
<dbReference type="InterPro" id="IPR053271">
    <property type="entry name" value="DDT_domain"/>
</dbReference>
<feature type="compositionally biased region" description="Polar residues" evidence="3">
    <location>
        <begin position="8"/>
        <end position="17"/>
    </location>
</feature>
<feature type="region of interest" description="Disordered" evidence="3">
    <location>
        <begin position="1"/>
        <end position="211"/>
    </location>
</feature>
<feature type="compositionally biased region" description="Acidic residues" evidence="3">
    <location>
        <begin position="1241"/>
        <end position="1251"/>
    </location>
</feature>
<dbReference type="PANTHER" id="PTHR15546:SF2">
    <property type="entry name" value="DDT DOMAIN-CONTAINING PROTEIN DDB_G0282237"/>
    <property type="match status" value="1"/>
</dbReference>
<comment type="caution">
    <text evidence="5">The sequence shown here is derived from an EMBL/GenBank/DDBJ whole genome shotgun (WGS) entry which is preliminary data.</text>
</comment>
<comment type="subcellular location">
    <subcellularLocation>
        <location evidence="1">Nucleus</location>
    </subcellularLocation>
</comment>
<feature type="compositionally biased region" description="Basic and acidic residues" evidence="3">
    <location>
        <begin position="96"/>
        <end position="108"/>
    </location>
</feature>
<feature type="compositionally biased region" description="Acidic residues" evidence="3">
    <location>
        <begin position="1099"/>
        <end position="1111"/>
    </location>
</feature>
<feature type="region of interest" description="Disordered" evidence="3">
    <location>
        <begin position="638"/>
        <end position="689"/>
    </location>
</feature>
<name>A0A9P5VNT0_9FUNG</name>
<feature type="region of interest" description="Disordered" evidence="3">
    <location>
        <begin position="505"/>
        <end position="533"/>
    </location>
</feature>
<proteinExistence type="predicted"/>
<reference evidence="5" key="1">
    <citation type="journal article" date="2020" name="Fungal Divers.">
        <title>Resolving the Mortierellaceae phylogeny through synthesis of multi-gene phylogenetics and phylogenomics.</title>
        <authorList>
            <person name="Vandepol N."/>
            <person name="Liber J."/>
            <person name="Desiro A."/>
            <person name="Na H."/>
            <person name="Kennedy M."/>
            <person name="Barry K."/>
            <person name="Grigoriev I.V."/>
            <person name="Miller A.N."/>
            <person name="O'Donnell K."/>
            <person name="Stajich J.E."/>
            <person name="Bonito G."/>
        </authorList>
    </citation>
    <scope>NUCLEOTIDE SEQUENCE</scope>
    <source>
        <strain evidence="5">NVP1</strain>
    </source>
</reference>
<feature type="compositionally biased region" description="Basic and acidic residues" evidence="3">
    <location>
        <begin position="1153"/>
        <end position="1166"/>
    </location>
</feature>
<dbReference type="AlphaFoldDB" id="A0A9P5VNT0"/>
<feature type="region of interest" description="Disordered" evidence="3">
    <location>
        <begin position="1099"/>
        <end position="1262"/>
    </location>
</feature>
<dbReference type="GO" id="GO:0005634">
    <property type="term" value="C:nucleus"/>
    <property type="evidence" value="ECO:0007669"/>
    <property type="project" value="UniProtKB-SubCell"/>
</dbReference>
<evidence type="ECO:0000259" key="4">
    <source>
        <dbReference type="PROSITE" id="PS50827"/>
    </source>
</evidence>
<evidence type="ECO:0000256" key="1">
    <source>
        <dbReference type="ARBA" id="ARBA00004123"/>
    </source>
</evidence>
<dbReference type="InterPro" id="IPR028941">
    <property type="entry name" value="WHIM2_dom"/>
</dbReference>
<evidence type="ECO:0000256" key="2">
    <source>
        <dbReference type="ARBA" id="ARBA00023242"/>
    </source>
</evidence>
<feature type="compositionally biased region" description="Basic and acidic residues" evidence="3">
    <location>
        <begin position="118"/>
        <end position="132"/>
    </location>
</feature>
<feature type="compositionally biased region" description="Polar residues" evidence="3">
    <location>
        <begin position="520"/>
        <end position="529"/>
    </location>
</feature>
<keyword evidence="6" id="KW-1185">Reference proteome</keyword>
<feature type="domain" description="DDT" evidence="4">
    <location>
        <begin position="309"/>
        <end position="374"/>
    </location>
</feature>
<dbReference type="Proteomes" id="UP000696485">
    <property type="component" value="Unassembled WGS sequence"/>
</dbReference>